<dbReference type="Proteomes" id="UP000443153">
    <property type="component" value="Unassembled WGS sequence"/>
</dbReference>
<dbReference type="Gene3D" id="2.40.160.20">
    <property type="match status" value="1"/>
</dbReference>
<dbReference type="AlphaFoldDB" id="A0A6I2MTK2"/>
<keyword evidence="1" id="KW-0732">Signal</keyword>
<dbReference type="EMBL" id="WKJH01000028">
    <property type="protein sequence ID" value="MRX65810.1"/>
    <property type="molecule type" value="Genomic_DNA"/>
</dbReference>
<name>A0A6I2MTK2_9FLAO</name>
<evidence type="ECO:0000256" key="1">
    <source>
        <dbReference type="SAM" id="SignalP"/>
    </source>
</evidence>
<gene>
    <name evidence="2" type="ORF">GJ691_16785</name>
</gene>
<protein>
    <submittedName>
        <fullName evidence="2">Acyloxyacyl hydrolase</fullName>
    </submittedName>
</protein>
<dbReference type="OrthoDB" id="627554at2"/>
<dbReference type="Pfam" id="PF09411">
    <property type="entry name" value="PagL"/>
    <property type="match status" value="1"/>
</dbReference>
<organism evidence="2 3">
    <name type="scientific">Maribacter luteus</name>
    <dbReference type="NCBI Taxonomy" id="2594478"/>
    <lineage>
        <taxon>Bacteria</taxon>
        <taxon>Pseudomonadati</taxon>
        <taxon>Bacteroidota</taxon>
        <taxon>Flavobacteriia</taxon>
        <taxon>Flavobacteriales</taxon>
        <taxon>Flavobacteriaceae</taxon>
        <taxon>Maribacter</taxon>
    </lineage>
</organism>
<evidence type="ECO:0000313" key="2">
    <source>
        <dbReference type="EMBL" id="MRX65810.1"/>
    </source>
</evidence>
<dbReference type="InterPro" id="IPR018550">
    <property type="entry name" value="Lipid-A_deacylase-rel"/>
</dbReference>
<dbReference type="GO" id="GO:0016787">
    <property type="term" value="F:hydrolase activity"/>
    <property type="evidence" value="ECO:0007669"/>
    <property type="project" value="UniProtKB-KW"/>
</dbReference>
<sequence length="367" mass="42147">MNFRLLPVFLLVLSIGFSQTENVEVKKHTIDVNQFYGSVLLHNTDISHLISNHPAGLILSYNRKTYGDEAWQEDFNYPDIGGSFIYQNMNNSTLGENYGLYAHYNFYFFQRLMQFRIGQGIAYNTNPYDKYENFRNNAYGSRLLSSTYLMLNYHKENIFKGLGFKAGITLIHYSNANFKAPNTSTNTFAFNAGLTYDLDGGQEIAFLPTREKVKITEPVKYNLVFRAGLNESDVIDMGQYPFYIVSAYADKRIGRKSAIQIGADVYFSRFLKELIRFQSIAFPENGVSADDDYKRVGVFLGHELFINRMSVITQLGYYVYYPFDFEGRMYNRIGLKRYFGKKMFGAVTLKSHGAKAEAVEFGIGIRL</sequence>
<proteinExistence type="predicted"/>
<reference evidence="2 3" key="1">
    <citation type="submission" date="2019-11" db="EMBL/GenBank/DDBJ databases">
        <title>Maribacter lutea sp. nov., a marine bacterium isolated from intertidal sand.</title>
        <authorList>
            <person name="Liu A."/>
        </authorList>
    </citation>
    <scope>NUCLEOTIDE SEQUENCE [LARGE SCALE GENOMIC DNA]</scope>
    <source>
        <strain evidence="2 3">RZ05</strain>
    </source>
</reference>
<evidence type="ECO:0000313" key="3">
    <source>
        <dbReference type="Proteomes" id="UP000443153"/>
    </source>
</evidence>
<dbReference type="RefSeq" id="WP_154368999.1">
    <property type="nucleotide sequence ID" value="NZ_WKJH01000028.1"/>
</dbReference>
<accession>A0A6I2MTK2</accession>
<keyword evidence="2" id="KW-0378">Hydrolase</keyword>
<comment type="caution">
    <text evidence="2">The sequence shown here is derived from an EMBL/GenBank/DDBJ whole genome shotgun (WGS) entry which is preliminary data.</text>
</comment>
<feature type="signal peptide" evidence="1">
    <location>
        <begin position="1"/>
        <end position="20"/>
    </location>
</feature>
<keyword evidence="3" id="KW-1185">Reference proteome</keyword>
<feature type="chain" id="PRO_5026013025" evidence="1">
    <location>
        <begin position="21"/>
        <end position="367"/>
    </location>
</feature>